<feature type="non-terminal residue" evidence="1">
    <location>
        <position position="1"/>
    </location>
</feature>
<protein>
    <submittedName>
        <fullName evidence="1">8222_t:CDS:1</fullName>
    </submittedName>
</protein>
<organism evidence="1 2">
    <name type="scientific">Racocetra persica</name>
    <dbReference type="NCBI Taxonomy" id="160502"/>
    <lineage>
        <taxon>Eukaryota</taxon>
        <taxon>Fungi</taxon>
        <taxon>Fungi incertae sedis</taxon>
        <taxon>Mucoromycota</taxon>
        <taxon>Glomeromycotina</taxon>
        <taxon>Glomeromycetes</taxon>
        <taxon>Diversisporales</taxon>
        <taxon>Gigasporaceae</taxon>
        <taxon>Racocetra</taxon>
    </lineage>
</organism>
<feature type="non-terminal residue" evidence="1">
    <location>
        <position position="292"/>
    </location>
</feature>
<evidence type="ECO:0000313" key="2">
    <source>
        <dbReference type="Proteomes" id="UP000789920"/>
    </source>
</evidence>
<keyword evidence="2" id="KW-1185">Reference proteome</keyword>
<accession>A0ACA9QFH0</accession>
<dbReference type="Proteomes" id="UP000789920">
    <property type="component" value="Unassembled WGS sequence"/>
</dbReference>
<gene>
    <name evidence="1" type="ORF">RPERSI_LOCUS13643</name>
</gene>
<proteinExistence type="predicted"/>
<sequence length="292" mass="33687">MDFRLYKKLMALKHDLGLKNKPQVLNVVQLNLDFKNNLLLLNVAQNVALSKNLIIIARAGISCSRGIPDFRSSNDLFEMIKQKYQGTFSLVRDLFDSNLYITDEAVEAFYNFMGELNKLVLKAEPTATHLFIKKLADIKKLKRVYTQNIDNLEKKAGLEFWNFENFKHCQAQVVQLHGTLANLQSFTQEYCDIFTKVEISNCPECKERVILYGDKHPKELKIGEIAAYDKNKADCLIIMRTSLRIPEVKYLIKIFTEAVHDCNGYMIMVNATNVVTKEWNRIIDYQIIGTCD</sequence>
<reference evidence="1" key="1">
    <citation type="submission" date="2021-06" db="EMBL/GenBank/DDBJ databases">
        <authorList>
            <person name="Kallberg Y."/>
            <person name="Tangrot J."/>
            <person name="Rosling A."/>
        </authorList>
    </citation>
    <scope>NUCLEOTIDE SEQUENCE</scope>
    <source>
        <strain evidence="1">MA461A</strain>
    </source>
</reference>
<evidence type="ECO:0000313" key="1">
    <source>
        <dbReference type="EMBL" id="CAG8745810.1"/>
    </source>
</evidence>
<dbReference type="EMBL" id="CAJVQC010030516">
    <property type="protein sequence ID" value="CAG8745810.1"/>
    <property type="molecule type" value="Genomic_DNA"/>
</dbReference>
<comment type="caution">
    <text evidence="1">The sequence shown here is derived from an EMBL/GenBank/DDBJ whole genome shotgun (WGS) entry which is preliminary data.</text>
</comment>
<name>A0ACA9QFH0_9GLOM</name>